<evidence type="ECO:0000313" key="3">
    <source>
        <dbReference type="Proteomes" id="UP000509594"/>
    </source>
</evidence>
<sequence length="289" mass="32849">MSFKPIGKVVNFADEETMELLALWKEAVSEVELNKHNKASSYIFEDYTHYIVVHDPLEMEFSPKRDEWNKRFCRETGVSVVKLVKHDNNKLYFEGLFAANNSSVYGILPYTEFDHPEASYPSQGMGKLKKTVLSEVVPFIKGKNILDVGCGLGAGSLEIARQHHASSVLGVDLHEGMIRQCSFNAEIYNIDNASFETANVYELPYEHDKFDTVTCFFMLHHLDDIPEALEEIKRVLADGGKVFAAEPLNHHHGEKREGKDWVRLFEDAEFSAESRNISRAAFIQATIEK</sequence>
<gene>
    <name evidence="2" type="ORF">HWN40_05235</name>
</gene>
<protein>
    <submittedName>
        <fullName evidence="2">Methyltransferase domain-containing protein</fullName>
    </submittedName>
</protein>
<dbReference type="GO" id="GO:0032259">
    <property type="term" value="P:methylation"/>
    <property type="evidence" value="ECO:0007669"/>
    <property type="project" value="UniProtKB-KW"/>
</dbReference>
<dbReference type="Pfam" id="PF13649">
    <property type="entry name" value="Methyltransf_25"/>
    <property type="match status" value="1"/>
</dbReference>
<dbReference type="OrthoDB" id="147504at2157"/>
<dbReference type="PANTHER" id="PTHR43591">
    <property type="entry name" value="METHYLTRANSFERASE"/>
    <property type="match status" value="1"/>
</dbReference>
<dbReference type="InterPro" id="IPR029063">
    <property type="entry name" value="SAM-dependent_MTases_sf"/>
</dbReference>
<dbReference type="SUPFAM" id="SSF53335">
    <property type="entry name" value="S-adenosyl-L-methionine-dependent methyltransferases"/>
    <property type="match status" value="1"/>
</dbReference>
<proteinExistence type="predicted"/>
<dbReference type="Proteomes" id="UP000509594">
    <property type="component" value="Chromosome"/>
</dbReference>
<dbReference type="AlphaFoldDB" id="A0A7D5EDT8"/>
<name>A0A7D5EDT8_9EURY</name>
<dbReference type="RefSeq" id="WP_176964752.1">
    <property type="nucleotide sequence ID" value="NZ_CP058215.1"/>
</dbReference>
<keyword evidence="3" id="KW-1185">Reference proteome</keyword>
<dbReference type="EMBL" id="CP058215">
    <property type="protein sequence ID" value="QLC49696.1"/>
    <property type="molecule type" value="Genomic_DNA"/>
</dbReference>
<organism evidence="2 3">
    <name type="scientific">Methanolobus zinderi</name>
    <dbReference type="NCBI Taxonomy" id="536044"/>
    <lineage>
        <taxon>Archaea</taxon>
        <taxon>Methanobacteriati</taxon>
        <taxon>Methanobacteriota</taxon>
        <taxon>Stenosarchaea group</taxon>
        <taxon>Methanomicrobia</taxon>
        <taxon>Methanosarcinales</taxon>
        <taxon>Methanosarcinaceae</taxon>
        <taxon>Methanolobus</taxon>
    </lineage>
</organism>
<dbReference type="Gene3D" id="3.40.50.150">
    <property type="entry name" value="Vaccinia Virus protein VP39"/>
    <property type="match status" value="1"/>
</dbReference>
<evidence type="ECO:0000259" key="1">
    <source>
        <dbReference type="Pfam" id="PF13649"/>
    </source>
</evidence>
<accession>A0A7D5EDT8</accession>
<dbReference type="InterPro" id="IPR041698">
    <property type="entry name" value="Methyltransf_25"/>
</dbReference>
<keyword evidence="2" id="KW-0489">Methyltransferase</keyword>
<dbReference type="GeneID" id="55821056"/>
<evidence type="ECO:0000313" key="2">
    <source>
        <dbReference type="EMBL" id="QLC49696.1"/>
    </source>
</evidence>
<reference evidence="2 3" key="1">
    <citation type="submission" date="2020-06" db="EMBL/GenBank/DDBJ databases">
        <title>Methanolobus halotolerans sp. nov., isolated from a saline lake Tus in Siberia.</title>
        <authorList>
            <person name="Shen Y."/>
            <person name="Chen S.-C."/>
            <person name="Lai M.-C."/>
            <person name="Huang H.-H."/>
            <person name="Chiu H.-H."/>
            <person name="Tang S.-L."/>
            <person name="Rogozin D.Y."/>
            <person name="Degermendzhy A.G."/>
        </authorList>
    </citation>
    <scope>NUCLEOTIDE SEQUENCE [LARGE SCALE GENOMIC DNA]</scope>
    <source>
        <strain evidence="2 3">DSM 21339</strain>
    </source>
</reference>
<dbReference type="GO" id="GO:0008168">
    <property type="term" value="F:methyltransferase activity"/>
    <property type="evidence" value="ECO:0007669"/>
    <property type="project" value="UniProtKB-KW"/>
</dbReference>
<dbReference type="CDD" id="cd02440">
    <property type="entry name" value="AdoMet_MTases"/>
    <property type="match status" value="1"/>
</dbReference>
<keyword evidence="2" id="KW-0808">Transferase</keyword>
<feature type="domain" description="Methyltransferase" evidence="1">
    <location>
        <begin position="145"/>
        <end position="240"/>
    </location>
</feature>
<dbReference type="KEGG" id="mzi:HWN40_05235"/>